<organism evidence="2 3">
    <name type="scientific">Fusarium flagelliforme</name>
    <dbReference type="NCBI Taxonomy" id="2675880"/>
    <lineage>
        <taxon>Eukaryota</taxon>
        <taxon>Fungi</taxon>
        <taxon>Dikarya</taxon>
        <taxon>Ascomycota</taxon>
        <taxon>Pezizomycotina</taxon>
        <taxon>Sordariomycetes</taxon>
        <taxon>Hypocreomycetidae</taxon>
        <taxon>Hypocreales</taxon>
        <taxon>Nectriaceae</taxon>
        <taxon>Fusarium</taxon>
        <taxon>Fusarium incarnatum-equiseti species complex</taxon>
    </lineage>
</organism>
<dbReference type="PANTHER" id="PTHR24148:SF73">
    <property type="entry name" value="HET DOMAIN PROTEIN (AFU_ORTHOLOGUE AFUA_8G01020)"/>
    <property type="match status" value="1"/>
</dbReference>
<evidence type="ECO:0000313" key="3">
    <source>
        <dbReference type="Proteomes" id="UP000265631"/>
    </source>
</evidence>
<gene>
    <name evidence="2" type="ORF">FIE12Z_11911</name>
</gene>
<dbReference type="InterPro" id="IPR052895">
    <property type="entry name" value="HetReg/Transcr_Mod"/>
</dbReference>
<dbReference type="AlphaFoldDB" id="A0A395M9V7"/>
<feature type="domain" description="Heterokaryon incompatibility" evidence="1">
    <location>
        <begin position="47"/>
        <end position="149"/>
    </location>
</feature>
<sequence>MSNTTFKHQALDNPAESIRLVHVKAQQNAPFLELCLSTHSVANIVPYFAVSYTWGDGLLTEDISINEHPTKVTKNCLYALKQINKRHPSHECSEEPTYLWIDSICINQADNDEKGHQVAMMGSIYAKATKVLACIGPAADNSTILRNVLDDIQIHHTQFYAYREHLRSGGWGLPDNDRKIAQFLRSYLRGSKTPKDKFEFNFARHASTLRTGATGLESGSFRSLPHQTEVATASRSYVVVIASQSLKLIYASTLPPFSTKRVMWTMLMSTA</sequence>
<accession>A0A395M9V7</accession>
<dbReference type="PANTHER" id="PTHR24148">
    <property type="entry name" value="ANKYRIN REPEAT DOMAIN-CONTAINING PROTEIN 39 HOMOLOG-RELATED"/>
    <property type="match status" value="1"/>
</dbReference>
<reference evidence="2 3" key="1">
    <citation type="journal article" date="2018" name="PLoS Pathog.">
        <title>Evolution of structural diversity of trichothecenes, a family of toxins produced by plant pathogenic and entomopathogenic fungi.</title>
        <authorList>
            <person name="Proctor R.H."/>
            <person name="McCormick S.P."/>
            <person name="Kim H.S."/>
            <person name="Cardoza R.E."/>
            <person name="Stanley A.M."/>
            <person name="Lindo L."/>
            <person name="Kelly A."/>
            <person name="Brown D.W."/>
            <person name="Lee T."/>
            <person name="Vaughan M.M."/>
            <person name="Alexander N.J."/>
            <person name="Busman M."/>
            <person name="Gutierrez S."/>
        </authorList>
    </citation>
    <scope>NUCLEOTIDE SEQUENCE [LARGE SCALE GENOMIC DNA]</scope>
    <source>
        <strain evidence="2 3">NRRL 13405</strain>
    </source>
</reference>
<name>A0A395M9V7_9HYPO</name>
<dbReference type="EMBL" id="PXXK01000498">
    <property type="protein sequence ID" value="RFN43849.1"/>
    <property type="molecule type" value="Genomic_DNA"/>
</dbReference>
<dbReference type="Pfam" id="PF06985">
    <property type="entry name" value="HET"/>
    <property type="match status" value="1"/>
</dbReference>
<comment type="caution">
    <text evidence="2">The sequence shown here is derived from an EMBL/GenBank/DDBJ whole genome shotgun (WGS) entry which is preliminary data.</text>
</comment>
<evidence type="ECO:0000259" key="1">
    <source>
        <dbReference type="Pfam" id="PF06985"/>
    </source>
</evidence>
<dbReference type="InterPro" id="IPR010730">
    <property type="entry name" value="HET"/>
</dbReference>
<dbReference type="STRING" id="2594813.A0A395M9V7"/>
<evidence type="ECO:0000313" key="2">
    <source>
        <dbReference type="EMBL" id="RFN43849.1"/>
    </source>
</evidence>
<keyword evidence="3" id="KW-1185">Reference proteome</keyword>
<protein>
    <submittedName>
        <fullName evidence="2">Heterokaryon incompatibility protein 6, or allele</fullName>
    </submittedName>
</protein>
<proteinExistence type="predicted"/>
<dbReference type="Proteomes" id="UP000265631">
    <property type="component" value="Unassembled WGS sequence"/>
</dbReference>